<dbReference type="eggNOG" id="COG0607">
    <property type="taxonomic scope" value="Bacteria"/>
</dbReference>
<feature type="domain" description="Rhodanese" evidence="2">
    <location>
        <begin position="116"/>
        <end position="177"/>
    </location>
</feature>
<accession>D5AT38</accession>
<dbReference type="EMBL" id="CP001312">
    <property type="protein sequence ID" value="ADE85145.1"/>
    <property type="molecule type" value="Genomic_DNA"/>
</dbReference>
<dbReference type="HOGENOM" id="CLU_094703_0_0_5"/>
<dbReference type="CDD" id="cd00158">
    <property type="entry name" value="RHOD"/>
    <property type="match status" value="1"/>
</dbReference>
<evidence type="ECO:0000256" key="1">
    <source>
        <dbReference type="SAM" id="SignalP"/>
    </source>
</evidence>
<dbReference type="RefSeq" id="WP_013067124.1">
    <property type="nucleotide sequence ID" value="NC_014034.1"/>
</dbReference>
<dbReference type="InterPro" id="IPR022376">
    <property type="entry name" value="PQQ_CXXCW"/>
</dbReference>
<dbReference type="Proteomes" id="UP000002361">
    <property type="component" value="Chromosome"/>
</dbReference>
<sequence length="185" mass="19928">MPNHPGVIAICSRVALLLVLAGAAGADTALFDPSSGYRLTQYRAPIPAPPAGIAALTTAEVVALSAAGARLLDVNPLRQYRLAEDGHWIHAEPHDSLPGALWLPVVGWGRLEPGAEAYLSATLARHVAKGTPVIVFCRQDCWLSWNAVQRVRDLGHEARWYPGGVDDWRAQGRTLVPVAPVPWVR</sequence>
<keyword evidence="4" id="KW-1185">Reference proteome</keyword>
<keyword evidence="1" id="KW-0732">Signal</keyword>
<keyword evidence="3" id="KW-0808">Transferase</keyword>
<protein>
    <submittedName>
        <fullName evidence="3">Rhodanese domain protein</fullName>
        <ecNumber evidence="3">2.8.1.-</ecNumber>
    </submittedName>
</protein>
<dbReference type="InterPro" id="IPR001763">
    <property type="entry name" value="Rhodanese-like_dom"/>
</dbReference>
<evidence type="ECO:0000313" key="4">
    <source>
        <dbReference type="Proteomes" id="UP000002361"/>
    </source>
</evidence>
<feature type="chain" id="PRO_5003069048" evidence="1">
    <location>
        <begin position="27"/>
        <end position="185"/>
    </location>
</feature>
<name>D5AT38_RHOCB</name>
<dbReference type="KEGG" id="rcp:RCAP_rcc01399"/>
<dbReference type="Gene3D" id="3.40.250.10">
    <property type="entry name" value="Rhodanese-like domain"/>
    <property type="match status" value="1"/>
</dbReference>
<evidence type="ECO:0000313" key="3">
    <source>
        <dbReference type="EMBL" id="ADE85145.1"/>
    </source>
</evidence>
<gene>
    <name evidence="3" type="ordered locus">RCAP_rcc01399</name>
</gene>
<dbReference type="EC" id="2.8.1.-" evidence="3"/>
<dbReference type="OrthoDB" id="176845at2"/>
<dbReference type="InterPro" id="IPR036873">
    <property type="entry name" value="Rhodanese-like_dom_sf"/>
</dbReference>
<dbReference type="GO" id="GO:0016740">
    <property type="term" value="F:transferase activity"/>
    <property type="evidence" value="ECO:0007669"/>
    <property type="project" value="UniProtKB-KW"/>
</dbReference>
<dbReference type="NCBIfam" id="TIGR03865">
    <property type="entry name" value="PQQ_CXXCW"/>
    <property type="match status" value="1"/>
</dbReference>
<feature type="signal peptide" evidence="1">
    <location>
        <begin position="1"/>
        <end position="26"/>
    </location>
</feature>
<reference evidence="3 4" key="2">
    <citation type="journal article" date="2010" name="J. Bacteriol.">
        <title>Complete genome sequence of the photosynthetic purple nonsulfur bacterium Rhodobacter capsulatus SB 1003.</title>
        <authorList>
            <person name="Strnad H."/>
            <person name="Lapidus A."/>
            <person name="Paces J."/>
            <person name="Ulbrich P."/>
            <person name="Vlcek C."/>
            <person name="Paces V."/>
            <person name="Haselkorn R."/>
        </authorList>
    </citation>
    <scope>NUCLEOTIDE SEQUENCE [LARGE SCALE GENOMIC DNA]</scope>
    <source>
        <strain evidence="4">ATCC BAA-309 / NBRC 16581 / SB1003</strain>
    </source>
</reference>
<evidence type="ECO:0000259" key="2">
    <source>
        <dbReference type="PROSITE" id="PS50206"/>
    </source>
</evidence>
<dbReference type="GeneID" id="31490284"/>
<proteinExistence type="predicted"/>
<organism evidence="3 4">
    <name type="scientific">Rhodobacter capsulatus (strain ATCC BAA-309 / NBRC 16581 / SB1003)</name>
    <dbReference type="NCBI Taxonomy" id="272942"/>
    <lineage>
        <taxon>Bacteria</taxon>
        <taxon>Pseudomonadati</taxon>
        <taxon>Pseudomonadota</taxon>
        <taxon>Alphaproteobacteria</taxon>
        <taxon>Rhodobacterales</taxon>
        <taxon>Rhodobacter group</taxon>
        <taxon>Rhodobacter</taxon>
    </lineage>
</organism>
<dbReference type="AlphaFoldDB" id="D5AT38"/>
<dbReference type="Pfam" id="PF00581">
    <property type="entry name" value="Rhodanese"/>
    <property type="match status" value="1"/>
</dbReference>
<dbReference type="PROSITE" id="PS50206">
    <property type="entry name" value="RHODANESE_3"/>
    <property type="match status" value="1"/>
</dbReference>
<dbReference type="STRING" id="272942.RCAP_rcc01399"/>
<dbReference type="SUPFAM" id="SSF52821">
    <property type="entry name" value="Rhodanese/Cell cycle control phosphatase"/>
    <property type="match status" value="1"/>
</dbReference>
<reference key="1">
    <citation type="submission" date="2008-12" db="EMBL/GenBank/DDBJ databases">
        <title>Complete genome sequence of Rhodobacter capsulatus SB1003.</title>
        <authorList>
            <person name="Strnad H."/>
            <person name="Lapidus A."/>
            <person name="Vlcek C."/>
            <person name="Ulbrich P."/>
            <person name="Paces J."/>
            <person name="Maltsev N."/>
            <person name="Kumar V."/>
            <person name="Kogan Y."/>
            <person name="Milgram A."/>
            <person name="Rebrekov D."/>
            <person name="Mazur M."/>
            <person name="Cox R."/>
            <person name="Kyrpides N."/>
            <person name="Kolar M."/>
            <person name="Sachova J."/>
            <person name="Ridl J."/>
            <person name="Ivanova N."/>
            <person name="Kapatral V."/>
            <person name="Los T."/>
            <person name="Lykidis A."/>
            <person name="Mikhailova N."/>
            <person name="Reznik G."/>
            <person name="Vasieva O."/>
            <person name="Fonstein M."/>
            <person name="Paces V."/>
            <person name="Haselkorn R."/>
        </authorList>
    </citation>
    <scope>NUCLEOTIDE SEQUENCE</scope>
    <source>
        <strain>SB1003</strain>
    </source>
</reference>